<name>A0A931BK99_9BACT</name>
<dbReference type="EMBL" id="JADQDP010000004">
    <property type="protein sequence ID" value="MBF9143798.1"/>
    <property type="molecule type" value="Genomic_DNA"/>
</dbReference>
<comment type="caution">
    <text evidence="1">The sequence shown here is derived from an EMBL/GenBank/DDBJ whole genome shotgun (WGS) entry which is preliminary data.</text>
</comment>
<dbReference type="Proteomes" id="UP000645610">
    <property type="component" value="Unassembled WGS sequence"/>
</dbReference>
<sequence>MSAIKGEQDISIVFVMRPEHDFPIGTTFCICQGTTTNIVELTAATQQFDKPMDAIPHGWKTICAFRLLGSGVSILAGLPFANDWYGNETALVLEEITAPGASA</sequence>
<organism evidence="1 2">
    <name type="scientific">Hymenobacter properus</name>
    <dbReference type="NCBI Taxonomy" id="2791026"/>
    <lineage>
        <taxon>Bacteria</taxon>
        <taxon>Pseudomonadati</taxon>
        <taxon>Bacteroidota</taxon>
        <taxon>Cytophagia</taxon>
        <taxon>Cytophagales</taxon>
        <taxon>Hymenobacteraceae</taxon>
        <taxon>Hymenobacter</taxon>
    </lineage>
</organism>
<dbReference type="RefSeq" id="WP_196288131.1">
    <property type="nucleotide sequence ID" value="NZ_JADQDP010000004.1"/>
</dbReference>
<gene>
    <name evidence="1" type="ORF">I2I01_19285</name>
</gene>
<keyword evidence="2" id="KW-1185">Reference proteome</keyword>
<reference evidence="1 2" key="1">
    <citation type="submission" date="2020-11" db="EMBL/GenBank/DDBJ databases">
        <authorList>
            <person name="Kim M.K."/>
        </authorList>
    </citation>
    <scope>NUCLEOTIDE SEQUENCE [LARGE SCALE GENOMIC DNA]</scope>
    <source>
        <strain evidence="1 2">BT439</strain>
    </source>
</reference>
<protein>
    <submittedName>
        <fullName evidence="1">Uncharacterized protein</fullName>
    </submittedName>
</protein>
<accession>A0A931BK99</accession>
<dbReference type="AlphaFoldDB" id="A0A931BK99"/>
<evidence type="ECO:0000313" key="2">
    <source>
        <dbReference type="Proteomes" id="UP000645610"/>
    </source>
</evidence>
<proteinExistence type="predicted"/>
<evidence type="ECO:0000313" key="1">
    <source>
        <dbReference type="EMBL" id="MBF9143798.1"/>
    </source>
</evidence>